<evidence type="ECO:0000313" key="3">
    <source>
        <dbReference type="Proteomes" id="UP000594262"/>
    </source>
</evidence>
<dbReference type="OrthoDB" id="10685231at2759"/>
<evidence type="ECO:0000256" key="1">
    <source>
        <dbReference type="SAM" id="MobiDB-lite"/>
    </source>
</evidence>
<feature type="region of interest" description="Disordered" evidence="1">
    <location>
        <begin position="278"/>
        <end position="379"/>
    </location>
</feature>
<keyword evidence="3" id="KW-1185">Reference proteome</keyword>
<dbReference type="RefSeq" id="XP_066913766.1">
    <property type="nucleotide sequence ID" value="XM_067057665.1"/>
</dbReference>
<proteinExistence type="predicted"/>
<reference evidence="2" key="1">
    <citation type="submission" date="2021-01" db="UniProtKB">
        <authorList>
            <consortium name="EnsemblMetazoa"/>
        </authorList>
    </citation>
    <scope>IDENTIFICATION</scope>
</reference>
<dbReference type="EnsemblMetazoa" id="CLYHEMT013156.2">
    <property type="protein sequence ID" value="CLYHEMP013156.2"/>
    <property type="gene ID" value="CLYHEMG013156"/>
</dbReference>
<dbReference type="AlphaFoldDB" id="A0A7M6DJJ2"/>
<organism evidence="2 3">
    <name type="scientific">Clytia hemisphaerica</name>
    <dbReference type="NCBI Taxonomy" id="252671"/>
    <lineage>
        <taxon>Eukaryota</taxon>
        <taxon>Metazoa</taxon>
        <taxon>Cnidaria</taxon>
        <taxon>Hydrozoa</taxon>
        <taxon>Hydroidolina</taxon>
        <taxon>Leptothecata</taxon>
        <taxon>Obeliida</taxon>
        <taxon>Clytiidae</taxon>
        <taxon>Clytia</taxon>
    </lineage>
</organism>
<accession>A0A7M6DJJ2</accession>
<feature type="compositionally biased region" description="Polar residues" evidence="1">
    <location>
        <begin position="41"/>
        <end position="59"/>
    </location>
</feature>
<dbReference type="GeneID" id="136801036"/>
<feature type="compositionally biased region" description="Basic and acidic residues" evidence="1">
    <location>
        <begin position="286"/>
        <end position="303"/>
    </location>
</feature>
<feature type="compositionally biased region" description="Polar residues" evidence="1">
    <location>
        <begin position="330"/>
        <end position="340"/>
    </location>
</feature>
<feature type="region of interest" description="Disordered" evidence="1">
    <location>
        <begin position="41"/>
        <end position="77"/>
    </location>
</feature>
<feature type="region of interest" description="Disordered" evidence="1">
    <location>
        <begin position="462"/>
        <end position="505"/>
    </location>
</feature>
<feature type="compositionally biased region" description="Acidic residues" evidence="1">
    <location>
        <begin position="578"/>
        <end position="596"/>
    </location>
</feature>
<name>A0A7M6DJJ2_9CNID</name>
<feature type="compositionally biased region" description="Basic and acidic residues" evidence="1">
    <location>
        <begin position="341"/>
        <end position="371"/>
    </location>
</feature>
<feature type="region of interest" description="Disordered" evidence="1">
    <location>
        <begin position="404"/>
        <end position="434"/>
    </location>
</feature>
<feature type="region of interest" description="Disordered" evidence="1">
    <location>
        <begin position="572"/>
        <end position="596"/>
    </location>
</feature>
<dbReference type="Proteomes" id="UP000594262">
    <property type="component" value="Unplaced"/>
</dbReference>
<evidence type="ECO:0000313" key="2">
    <source>
        <dbReference type="EnsemblMetazoa" id="CLYHEMP013156.2"/>
    </source>
</evidence>
<feature type="compositionally biased region" description="Polar residues" evidence="1">
    <location>
        <begin position="469"/>
        <end position="479"/>
    </location>
</feature>
<sequence>MELFEGNHFEMISSIIRVAIEEQGFGEGLTSSTKERLRLSLSGTSSDSQMSGTKHGNGNTSREERRKSRKIKTTRSVETQTEENSFCLCFIPEYKAQLDEEQELDPRIRLMLDQLHVLTEGKVTCVVRNFEKKPKWTAKQRWKMSGNAVRAVGKFKGKKKKLMNVTLTNYEDEELKSGFYTKDVVEQENEEEDDFFTNIIKAKRRFSLKRFSLKKRNPRQRSYSDYGGQRDRLIEQTNGIIEAHNGAGKAIEVPEVPKSQENLIIESFINECMRESMRNHKNNNKNNREKERHRSDRSSAEENRDQDDERDNKSGTYSPATQKERKHVTRSITMPNNGSRYTKDSAADDRRETIPREARRSEGEDRVEESRKKTRRPRSDVVGITDIAERQKRASERMSNYYEKTTNLSQEEHPFSRRNGIKKHSRQENGYDSEHGSTLSAFALVPGTDLQRKLSQHGINDKASIDVITRQTRTNGSQKSKPDRKYPPPSSSARNPKPTHHRRSFQSVDNIYASSSTSSIHQNKRFSSSHMTNNLQNSFSADDIDDTSSHVFKPLKSEIKDGGTLNFMVTSTPREIVEDVPEEREAEEEEGYATYV</sequence>
<protein>
    <submittedName>
        <fullName evidence="2">Uncharacterized protein</fullName>
    </submittedName>
</protein>